<name>A0AA38H8P9_9TREE</name>
<evidence type="ECO:0000313" key="3">
    <source>
        <dbReference type="Proteomes" id="UP001164286"/>
    </source>
</evidence>
<keyword evidence="3" id="KW-1185">Reference proteome</keyword>
<feature type="domain" description="F-box" evidence="1">
    <location>
        <begin position="18"/>
        <end position="55"/>
    </location>
</feature>
<dbReference type="EMBL" id="JAKWFO010000005">
    <property type="protein sequence ID" value="KAI9635932.1"/>
    <property type="molecule type" value="Genomic_DNA"/>
</dbReference>
<dbReference type="RefSeq" id="XP_052945709.1">
    <property type="nucleotide sequence ID" value="XM_053093019.1"/>
</dbReference>
<proteinExistence type="predicted"/>
<gene>
    <name evidence="2" type="ORF">MKK02DRAFT_44631</name>
</gene>
<dbReference type="InterPro" id="IPR001810">
    <property type="entry name" value="F-box_dom"/>
</dbReference>
<dbReference type="Proteomes" id="UP001164286">
    <property type="component" value="Unassembled WGS sequence"/>
</dbReference>
<protein>
    <recommendedName>
        <fullName evidence="1">F-box domain-containing protein</fullName>
    </recommendedName>
</protein>
<dbReference type="SUPFAM" id="SSF81383">
    <property type="entry name" value="F-box domain"/>
    <property type="match status" value="1"/>
</dbReference>
<evidence type="ECO:0000259" key="1">
    <source>
        <dbReference type="Pfam" id="PF12937"/>
    </source>
</evidence>
<comment type="caution">
    <text evidence="2">The sequence shown here is derived from an EMBL/GenBank/DDBJ whole genome shotgun (WGS) entry which is preliminary data.</text>
</comment>
<sequence>MSSTNETPHTGSPLDMPHLLLLTLSYASPQTLGRCMAVSSFWYDAATTFLWAHISYRVNRFLTDPGVTPFLPVPSGDRFQTLRRAKRRAVRHVRVVEVRTHDCDEIVCARMSLHGATQAESEQMNGAAEREDGTEDIRMETDQEVQRVSYYRPPHVLSALRLHCDNLHKPRPIPFPCPFVAQLDTYTLVLVPIRNLSMERPLPLPSPTSLRKLVLLLIPPTQAPGEYRIADTIPPSVEDVVVYLWRRHPGSKYDSFRGAWAAQMGRMRWGPDKIWNHWCNLILASSPPTTDWSTGSHSRERRRRYTFVGTGSVDSTWLDLADNPSLVPTFPGQDAGEDPAGYGLIQEKFEEGMRKCLEAKIRAKRTRRVGEEAEAAEAWEMELKGYLDSMRFLSREDYLAEGGWEGEFTKDEVVYHG</sequence>
<organism evidence="2 3">
    <name type="scientific">Dioszegia hungarica</name>
    <dbReference type="NCBI Taxonomy" id="4972"/>
    <lineage>
        <taxon>Eukaryota</taxon>
        <taxon>Fungi</taxon>
        <taxon>Dikarya</taxon>
        <taxon>Basidiomycota</taxon>
        <taxon>Agaricomycotina</taxon>
        <taxon>Tremellomycetes</taxon>
        <taxon>Tremellales</taxon>
        <taxon>Bulleribasidiaceae</taxon>
        <taxon>Dioszegia</taxon>
    </lineage>
</organism>
<dbReference type="GeneID" id="77732224"/>
<dbReference type="InterPro" id="IPR036047">
    <property type="entry name" value="F-box-like_dom_sf"/>
</dbReference>
<reference evidence="2" key="1">
    <citation type="journal article" date="2022" name="G3 (Bethesda)">
        <title>High quality genome of the basidiomycete yeast Dioszegia hungarica PDD-24b-2 isolated from cloud water.</title>
        <authorList>
            <person name="Jarrige D."/>
            <person name="Haridas S."/>
            <person name="Bleykasten-Grosshans C."/>
            <person name="Joly M."/>
            <person name="Nadalig T."/>
            <person name="Sancelme M."/>
            <person name="Vuilleumier S."/>
            <person name="Grigoriev I.V."/>
            <person name="Amato P."/>
            <person name="Bringel F."/>
        </authorList>
    </citation>
    <scope>NUCLEOTIDE SEQUENCE</scope>
    <source>
        <strain evidence="2">PDD-24b-2</strain>
    </source>
</reference>
<dbReference type="AlphaFoldDB" id="A0AA38H8P9"/>
<accession>A0AA38H8P9</accession>
<evidence type="ECO:0000313" key="2">
    <source>
        <dbReference type="EMBL" id="KAI9635932.1"/>
    </source>
</evidence>
<dbReference type="Pfam" id="PF12937">
    <property type="entry name" value="F-box-like"/>
    <property type="match status" value="1"/>
</dbReference>